<comment type="caution">
    <text evidence="2">The sequence shown here is derived from an EMBL/GenBank/DDBJ whole genome shotgun (WGS) entry which is preliminary data.</text>
</comment>
<keyword evidence="3" id="KW-1185">Reference proteome</keyword>
<dbReference type="Gene3D" id="1.20.1050.10">
    <property type="match status" value="1"/>
</dbReference>
<dbReference type="PANTHER" id="PTHR43968">
    <property type="match status" value="1"/>
</dbReference>
<feature type="domain" description="GST N-terminal" evidence="1">
    <location>
        <begin position="10"/>
        <end position="101"/>
    </location>
</feature>
<dbReference type="GO" id="GO:0005737">
    <property type="term" value="C:cytoplasm"/>
    <property type="evidence" value="ECO:0007669"/>
    <property type="project" value="TreeGrafter"/>
</dbReference>
<dbReference type="EMBL" id="JAACJP010000004">
    <property type="protein sequence ID" value="KAF5385139.1"/>
    <property type="molecule type" value="Genomic_DNA"/>
</dbReference>
<dbReference type="InterPro" id="IPR004045">
    <property type="entry name" value="Glutathione_S-Trfase_N"/>
</dbReference>
<gene>
    <name evidence="2" type="ORF">D9615_001086</name>
</gene>
<evidence type="ECO:0000313" key="2">
    <source>
        <dbReference type="EMBL" id="KAF5385139.1"/>
    </source>
</evidence>
<dbReference type="SUPFAM" id="SSF52833">
    <property type="entry name" value="Thioredoxin-like"/>
    <property type="match status" value="1"/>
</dbReference>
<dbReference type="InterPro" id="IPR054416">
    <property type="entry name" value="GST_UstS-like_C"/>
</dbReference>
<dbReference type="SUPFAM" id="SSF47616">
    <property type="entry name" value="GST C-terminal domain-like"/>
    <property type="match status" value="1"/>
</dbReference>
<evidence type="ECO:0000259" key="1">
    <source>
        <dbReference type="PROSITE" id="PS50404"/>
    </source>
</evidence>
<organism evidence="2 3">
    <name type="scientific">Tricholomella constricta</name>
    <dbReference type="NCBI Taxonomy" id="117010"/>
    <lineage>
        <taxon>Eukaryota</taxon>
        <taxon>Fungi</taxon>
        <taxon>Dikarya</taxon>
        <taxon>Basidiomycota</taxon>
        <taxon>Agaricomycotina</taxon>
        <taxon>Agaricomycetes</taxon>
        <taxon>Agaricomycetidae</taxon>
        <taxon>Agaricales</taxon>
        <taxon>Tricholomatineae</taxon>
        <taxon>Lyophyllaceae</taxon>
        <taxon>Tricholomella</taxon>
    </lineage>
</organism>
<dbReference type="Pfam" id="PF13409">
    <property type="entry name" value="GST_N_2"/>
    <property type="match status" value="1"/>
</dbReference>
<dbReference type="InterPro" id="IPR036249">
    <property type="entry name" value="Thioredoxin-like_sf"/>
</dbReference>
<dbReference type="PANTHER" id="PTHR43968:SF6">
    <property type="entry name" value="GLUTATHIONE S-TRANSFERASE OMEGA"/>
    <property type="match status" value="1"/>
</dbReference>
<dbReference type="InterPro" id="IPR036282">
    <property type="entry name" value="Glutathione-S-Trfase_C_sf"/>
</dbReference>
<protein>
    <recommendedName>
        <fullName evidence="1">GST N-terminal domain-containing protein</fullName>
    </recommendedName>
</protein>
<reference evidence="2 3" key="1">
    <citation type="journal article" date="2020" name="ISME J.">
        <title>Uncovering the hidden diversity of litter-decomposition mechanisms in mushroom-forming fungi.</title>
        <authorList>
            <person name="Floudas D."/>
            <person name="Bentzer J."/>
            <person name="Ahren D."/>
            <person name="Johansson T."/>
            <person name="Persson P."/>
            <person name="Tunlid A."/>
        </authorList>
    </citation>
    <scope>NUCLEOTIDE SEQUENCE [LARGE SCALE GENOMIC DNA]</scope>
    <source>
        <strain evidence="2 3">CBS 661.87</strain>
    </source>
</reference>
<dbReference type="AlphaFoldDB" id="A0A8H5HKQ6"/>
<dbReference type="CDD" id="cd03038">
    <property type="entry name" value="GST_N_etherase_LigE"/>
    <property type="match status" value="1"/>
</dbReference>
<sequence length="250" mass="28115">MSNVITFYDIPSKNPGQAWSPNTWKTRYSLNFKGLPYKTVWVEYPDIEALCKKIGAPPTATKADGTPFYTVPAIHDPSTNTVIADSILIADYLDKTYPDTPKLLPPGTHALQHAAINAYLPTGAPVFQFAIPLTHKLLGPGSQGYFRFHREKLFGKTMEDLTPTGPARDEEWAKVKAGFNVVDGWLQAGEGPYFLGKTPAFIDFVIGSRLYWLRQIFTEDSPEYKDIMTWNEGRWATYVEGLKQYESVLI</sequence>
<proteinExistence type="predicted"/>
<dbReference type="Proteomes" id="UP000565441">
    <property type="component" value="Unassembled WGS sequence"/>
</dbReference>
<dbReference type="Pfam" id="PF22041">
    <property type="entry name" value="GST_C_7"/>
    <property type="match status" value="1"/>
</dbReference>
<dbReference type="InterPro" id="IPR050983">
    <property type="entry name" value="GST_Omega/HSP26"/>
</dbReference>
<evidence type="ECO:0000313" key="3">
    <source>
        <dbReference type="Proteomes" id="UP000565441"/>
    </source>
</evidence>
<accession>A0A8H5HKQ6</accession>
<dbReference type="Gene3D" id="3.40.30.10">
    <property type="entry name" value="Glutaredoxin"/>
    <property type="match status" value="1"/>
</dbReference>
<name>A0A8H5HKQ6_9AGAR</name>
<dbReference type="OrthoDB" id="4951845at2759"/>
<dbReference type="PROSITE" id="PS50404">
    <property type="entry name" value="GST_NTER"/>
    <property type="match status" value="1"/>
</dbReference>